<dbReference type="Proteomes" id="UP000770717">
    <property type="component" value="Unassembled WGS sequence"/>
</dbReference>
<evidence type="ECO:0000259" key="1">
    <source>
        <dbReference type="PROSITE" id="PS50053"/>
    </source>
</evidence>
<accession>A0A8J6FV04</accession>
<comment type="caution">
    <text evidence="2">The sequence shown here is derived from an EMBL/GenBank/DDBJ whole genome shotgun (WGS) entry which is preliminary data.</text>
</comment>
<dbReference type="OrthoDB" id="8856820at2759"/>
<dbReference type="PANTHER" id="PTHR46885">
    <property type="entry name" value="PROTEIN ANKUB1"/>
    <property type="match status" value="1"/>
</dbReference>
<organism evidence="2 3">
    <name type="scientific">Eleutherodactylus coqui</name>
    <name type="common">Puerto Rican coqui</name>
    <dbReference type="NCBI Taxonomy" id="57060"/>
    <lineage>
        <taxon>Eukaryota</taxon>
        <taxon>Metazoa</taxon>
        <taxon>Chordata</taxon>
        <taxon>Craniata</taxon>
        <taxon>Vertebrata</taxon>
        <taxon>Euteleostomi</taxon>
        <taxon>Amphibia</taxon>
        <taxon>Batrachia</taxon>
        <taxon>Anura</taxon>
        <taxon>Neobatrachia</taxon>
        <taxon>Hyloidea</taxon>
        <taxon>Eleutherodactylidae</taxon>
        <taxon>Eleutherodactylinae</taxon>
        <taxon>Eleutherodactylus</taxon>
        <taxon>Eleutherodactylus</taxon>
    </lineage>
</organism>
<dbReference type="PANTHER" id="PTHR46885:SF1">
    <property type="entry name" value="PROTEIN ANKUB1"/>
    <property type="match status" value="1"/>
</dbReference>
<evidence type="ECO:0000313" key="3">
    <source>
        <dbReference type="Proteomes" id="UP000770717"/>
    </source>
</evidence>
<dbReference type="Pfam" id="PF12796">
    <property type="entry name" value="Ank_2"/>
    <property type="match status" value="1"/>
</dbReference>
<evidence type="ECO:0000313" key="2">
    <source>
        <dbReference type="EMBL" id="KAG9494222.1"/>
    </source>
</evidence>
<proteinExistence type="predicted"/>
<protein>
    <recommendedName>
        <fullName evidence="1">Ubiquitin-like domain-containing protein</fullName>
    </recommendedName>
</protein>
<dbReference type="Gene3D" id="3.10.20.90">
    <property type="entry name" value="Phosphatidylinositol 3-kinase Catalytic Subunit, Chain A, domain 1"/>
    <property type="match status" value="1"/>
</dbReference>
<dbReference type="InterPro" id="IPR042788">
    <property type="entry name" value="ANKUB1"/>
</dbReference>
<dbReference type="InterPro" id="IPR036770">
    <property type="entry name" value="Ankyrin_rpt-contain_sf"/>
</dbReference>
<dbReference type="InterPro" id="IPR000626">
    <property type="entry name" value="Ubiquitin-like_dom"/>
</dbReference>
<dbReference type="InterPro" id="IPR029071">
    <property type="entry name" value="Ubiquitin-like_domsf"/>
</dbReference>
<name>A0A8J6FV04_ELECQ</name>
<gene>
    <name evidence="2" type="ORF">GDO78_001855</name>
</gene>
<dbReference type="SUPFAM" id="SSF48403">
    <property type="entry name" value="Ankyrin repeat"/>
    <property type="match status" value="1"/>
</dbReference>
<reference evidence="2" key="1">
    <citation type="thesis" date="2020" institute="ProQuest LLC" country="789 East Eisenhower Parkway, Ann Arbor, MI, USA">
        <title>Comparative Genomics and Chromosome Evolution.</title>
        <authorList>
            <person name="Mudd A.B."/>
        </authorList>
    </citation>
    <scope>NUCLEOTIDE SEQUENCE</scope>
    <source>
        <strain evidence="2">HN-11 Male</strain>
        <tissue evidence="2">Kidney and liver</tissue>
    </source>
</reference>
<sequence>MKVFIAFDGFCESFDIPPGQTVKKVKLMLKDYFHIPLSDDKQERRFLELTYAGGVLRDEWVLTDAGITLCSTIKCIVKEEEKPALCVYNAVTKEKVPIMGDIHLLAETVSKLKSLLSLKCGFPVSVFCLRTLDGKEMYDCNTVSEYNLDLGGTVRLDVWDGWKELLGACVLGHRQNVQRYLSNWEPIFRFQLRVALYIAAHFGHLELAEWLQTKGVRADEEVGVHPYRDWCHDTDHPDVKKCAVHVAAEKGQLLLIRSFLARNILCLECQNALGQTPTKICIRNGQKDCLLYLIMKMWSVVSFPKVTLPMNIYVKVKQWLYTAQKRIYKVKKWAPQFKTHVGDPVVVDGFTEPKMTITNSWNPYIPLPPITNTSNNQPRNLGTPHAAVLLNSSLESFTKHSGRTPRENAVYFLSLAR</sequence>
<dbReference type="Gene3D" id="1.25.40.20">
    <property type="entry name" value="Ankyrin repeat-containing domain"/>
    <property type="match status" value="1"/>
</dbReference>
<dbReference type="InterPro" id="IPR002110">
    <property type="entry name" value="Ankyrin_rpt"/>
</dbReference>
<dbReference type="AlphaFoldDB" id="A0A8J6FV04"/>
<feature type="domain" description="Ubiquitin-like" evidence="1">
    <location>
        <begin position="107"/>
        <end position="156"/>
    </location>
</feature>
<dbReference type="SUPFAM" id="SSF54236">
    <property type="entry name" value="Ubiquitin-like"/>
    <property type="match status" value="2"/>
</dbReference>
<dbReference type="EMBL" id="WNTK01000001">
    <property type="protein sequence ID" value="KAG9494222.1"/>
    <property type="molecule type" value="Genomic_DNA"/>
</dbReference>
<dbReference type="PROSITE" id="PS50053">
    <property type="entry name" value="UBIQUITIN_2"/>
    <property type="match status" value="1"/>
</dbReference>
<keyword evidence="3" id="KW-1185">Reference proteome</keyword>
<dbReference type="CDD" id="cd17050">
    <property type="entry name" value="Ubl1_ANKUB1"/>
    <property type="match status" value="1"/>
</dbReference>